<name>A0ABV3L1R4_9RHOB</name>
<feature type="region of interest" description="Disordered" evidence="1">
    <location>
        <begin position="1"/>
        <end position="23"/>
    </location>
</feature>
<gene>
    <name evidence="2" type="ORF">AB0T83_01580</name>
</gene>
<reference evidence="2 3" key="1">
    <citation type="submission" date="2024-07" db="EMBL/GenBank/DDBJ databases">
        <authorList>
            <person name="Kang M."/>
        </authorList>
    </citation>
    <scope>NUCLEOTIDE SEQUENCE [LARGE SCALE GENOMIC DNA]</scope>
    <source>
        <strain evidence="2 3">DFM31</strain>
    </source>
</reference>
<evidence type="ECO:0000313" key="3">
    <source>
        <dbReference type="Proteomes" id="UP001553161"/>
    </source>
</evidence>
<feature type="compositionally biased region" description="Basic and acidic residues" evidence="1">
    <location>
        <begin position="1"/>
        <end position="17"/>
    </location>
</feature>
<organism evidence="2 3">
    <name type="scientific">Meridianimarinicoccus marinus</name>
    <dbReference type="NCBI Taxonomy" id="3231483"/>
    <lineage>
        <taxon>Bacteria</taxon>
        <taxon>Pseudomonadati</taxon>
        <taxon>Pseudomonadota</taxon>
        <taxon>Alphaproteobacteria</taxon>
        <taxon>Rhodobacterales</taxon>
        <taxon>Paracoccaceae</taxon>
        <taxon>Meridianimarinicoccus</taxon>
    </lineage>
</organism>
<evidence type="ECO:0000313" key="2">
    <source>
        <dbReference type="EMBL" id="MEV8465471.1"/>
    </source>
</evidence>
<sequence length="59" mass="6353">MAEAEMPKARNPREMPDRVVVGPGKPEYVEATKAGSKRRLMAVPLVNGAGLEELIGTFS</sequence>
<comment type="caution">
    <text evidence="2">The sequence shown here is derived from an EMBL/GenBank/DDBJ whole genome shotgun (WGS) entry which is preliminary data.</text>
</comment>
<dbReference type="EMBL" id="JBFBVU010000001">
    <property type="protein sequence ID" value="MEV8465471.1"/>
    <property type="molecule type" value="Genomic_DNA"/>
</dbReference>
<dbReference type="Proteomes" id="UP001553161">
    <property type="component" value="Unassembled WGS sequence"/>
</dbReference>
<dbReference type="RefSeq" id="WP_366190959.1">
    <property type="nucleotide sequence ID" value="NZ_JBFBVU010000001.1"/>
</dbReference>
<proteinExistence type="predicted"/>
<keyword evidence="3" id="KW-1185">Reference proteome</keyword>
<protein>
    <submittedName>
        <fullName evidence="2">Uncharacterized protein</fullName>
    </submittedName>
</protein>
<accession>A0ABV3L1R4</accession>
<evidence type="ECO:0000256" key="1">
    <source>
        <dbReference type="SAM" id="MobiDB-lite"/>
    </source>
</evidence>